<dbReference type="KEGG" id="rht:NT26_3538"/>
<accession>L0NJL5</accession>
<dbReference type="EMBL" id="FO082820">
    <property type="protein sequence ID" value="CCF21260.1"/>
    <property type="molecule type" value="Genomic_DNA"/>
</dbReference>
<organism evidence="1 2">
    <name type="scientific">Pseudorhizobium banfieldiae</name>
    <dbReference type="NCBI Taxonomy" id="1125847"/>
    <lineage>
        <taxon>Bacteria</taxon>
        <taxon>Pseudomonadati</taxon>
        <taxon>Pseudomonadota</taxon>
        <taxon>Alphaproteobacteria</taxon>
        <taxon>Hyphomicrobiales</taxon>
        <taxon>Rhizobiaceae</taxon>
        <taxon>Rhizobium/Agrobacterium group</taxon>
        <taxon>Pseudorhizobium</taxon>
    </lineage>
</organism>
<dbReference type="AlphaFoldDB" id="L0NJL5"/>
<dbReference type="STRING" id="1125847.NT26_3538"/>
<reference evidence="1 2" key="1">
    <citation type="journal article" date="2013" name="Genome Biol. Evol.">
        <title>Life in an arsenic-containing gold mine: genome and physiology of the autotrophic arsenite-oxidizing bacterium rhizobium sp. NT-26.</title>
        <authorList>
            <person name="Andres J."/>
            <person name="Arsene-Ploetze F."/>
            <person name="Barbe V."/>
            <person name="Brochier-Armanet C."/>
            <person name="Cleiss-Arnold J."/>
            <person name="Coppee J.Y."/>
            <person name="Dillies M.A."/>
            <person name="Geist"/>
            <person name="L"/>
            <person name="Joublin A."/>
            <person name="Koechler S."/>
            <person name="Lassalle F."/>
            <person name="Marchal M."/>
            <person name="Medigue C."/>
            <person name="Muller D."/>
            <person name="Nesme X."/>
            <person name="Plewniak F."/>
            <person name="Proux C."/>
            <person name="Ramirez-Bahena M.H."/>
            <person name="Schenowitz C."/>
            <person name="Sismeiro O."/>
            <person name="Vallenet D."/>
            <person name="Santini J.M."/>
            <person name="Bertin P.N."/>
        </authorList>
    </citation>
    <scope>NUCLEOTIDE SEQUENCE [LARGE SCALE GENOMIC DNA]</scope>
    <source>
        <strain evidence="1 2">NT-26</strain>
    </source>
</reference>
<gene>
    <name evidence="1" type="ORF">NT26_3538</name>
</gene>
<name>L0NJL5_9HYPH</name>
<dbReference type="Proteomes" id="UP000010792">
    <property type="component" value="Chromosome"/>
</dbReference>
<sequence length="58" mass="6388">MGLKSQPTLGLLSANPAVFCSKCGKIKNPLLFVKRCVADCFLPPLRQTVMRLTSFMES</sequence>
<protein>
    <submittedName>
        <fullName evidence="1">Uncharacterized protein</fullName>
    </submittedName>
</protein>
<evidence type="ECO:0000313" key="1">
    <source>
        <dbReference type="EMBL" id="CCF21260.1"/>
    </source>
</evidence>
<proteinExistence type="predicted"/>
<keyword evidence="2" id="KW-1185">Reference proteome</keyword>
<evidence type="ECO:0000313" key="2">
    <source>
        <dbReference type="Proteomes" id="UP000010792"/>
    </source>
</evidence>